<sequence length="61" mass="6457">MPAVKAFRESSGLAQHDVAAAAGMTDERLAEIEQGTSTPRGLELAMLSDVLDVPVDMLTNE</sequence>
<dbReference type="SMART" id="SM00530">
    <property type="entry name" value="HTH_XRE"/>
    <property type="match status" value="1"/>
</dbReference>
<dbReference type="InterPro" id="IPR001387">
    <property type="entry name" value="Cro/C1-type_HTH"/>
</dbReference>
<dbReference type="CDD" id="cd00093">
    <property type="entry name" value="HTH_XRE"/>
    <property type="match status" value="1"/>
</dbReference>
<keyword evidence="3" id="KW-1185">Reference proteome</keyword>
<dbReference type="SUPFAM" id="SSF47413">
    <property type="entry name" value="lambda repressor-like DNA-binding domains"/>
    <property type="match status" value="1"/>
</dbReference>
<gene>
    <name evidence="2" type="ORF">GCM10011335_29020</name>
</gene>
<dbReference type="InterPro" id="IPR010982">
    <property type="entry name" value="Lambda_DNA-bd_dom_sf"/>
</dbReference>
<protein>
    <recommendedName>
        <fullName evidence="1">HTH cro/C1-type domain-containing protein</fullName>
    </recommendedName>
</protein>
<dbReference type="EMBL" id="BMJJ01000006">
    <property type="protein sequence ID" value="GGD24284.1"/>
    <property type="molecule type" value="Genomic_DNA"/>
</dbReference>
<proteinExistence type="predicted"/>
<evidence type="ECO:0000313" key="2">
    <source>
        <dbReference type="EMBL" id="GGD24284.1"/>
    </source>
</evidence>
<feature type="domain" description="HTH cro/C1-type" evidence="1">
    <location>
        <begin position="4"/>
        <end position="58"/>
    </location>
</feature>
<dbReference type="GO" id="GO:0003677">
    <property type="term" value="F:DNA binding"/>
    <property type="evidence" value="ECO:0007669"/>
    <property type="project" value="InterPro"/>
</dbReference>
<dbReference type="AlphaFoldDB" id="A0A917DBN0"/>
<evidence type="ECO:0000259" key="1">
    <source>
        <dbReference type="PROSITE" id="PS50943"/>
    </source>
</evidence>
<dbReference type="Gene3D" id="1.10.260.40">
    <property type="entry name" value="lambda repressor-like DNA-binding domains"/>
    <property type="match status" value="1"/>
</dbReference>
<reference evidence="2" key="1">
    <citation type="journal article" date="2014" name="Int. J. Syst. Evol. Microbiol.">
        <title>Complete genome sequence of Corynebacterium casei LMG S-19264T (=DSM 44701T), isolated from a smear-ripened cheese.</title>
        <authorList>
            <consortium name="US DOE Joint Genome Institute (JGI-PGF)"/>
            <person name="Walter F."/>
            <person name="Albersmeier A."/>
            <person name="Kalinowski J."/>
            <person name="Ruckert C."/>
        </authorList>
    </citation>
    <scope>NUCLEOTIDE SEQUENCE</scope>
    <source>
        <strain evidence="2">CGMCC 1.15493</strain>
    </source>
</reference>
<dbReference type="RefSeq" id="WP_188851850.1">
    <property type="nucleotide sequence ID" value="NZ_BMJJ01000006.1"/>
</dbReference>
<reference evidence="2" key="2">
    <citation type="submission" date="2020-09" db="EMBL/GenBank/DDBJ databases">
        <authorList>
            <person name="Sun Q."/>
            <person name="Zhou Y."/>
        </authorList>
    </citation>
    <scope>NUCLEOTIDE SEQUENCE</scope>
    <source>
        <strain evidence="2">CGMCC 1.15493</strain>
    </source>
</reference>
<comment type="caution">
    <text evidence="2">The sequence shown here is derived from an EMBL/GenBank/DDBJ whole genome shotgun (WGS) entry which is preliminary data.</text>
</comment>
<dbReference type="Pfam" id="PF01381">
    <property type="entry name" value="HTH_3"/>
    <property type="match status" value="1"/>
</dbReference>
<organism evidence="2 3">
    <name type="scientific">Aureimonas glaciei</name>
    <dbReference type="NCBI Taxonomy" id="1776957"/>
    <lineage>
        <taxon>Bacteria</taxon>
        <taxon>Pseudomonadati</taxon>
        <taxon>Pseudomonadota</taxon>
        <taxon>Alphaproteobacteria</taxon>
        <taxon>Hyphomicrobiales</taxon>
        <taxon>Aurantimonadaceae</taxon>
        <taxon>Aureimonas</taxon>
    </lineage>
</organism>
<dbReference type="Proteomes" id="UP000613160">
    <property type="component" value="Unassembled WGS sequence"/>
</dbReference>
<name>A0A917DBN0_9HYPH</name>
<evidence type="ECO:0000313" key="3">
    <source>
        <dbReference type="Proteomes" id="UP000613160"/>
    </source>
</evidence>
<dbReference type="PROSITE" id="PS50943">
    <property type="entry name" value="HTH_CROC1"/>
    <property type="match status" value="1"/>
</dbReference>
<accession>A0A917DBN0</accession>